<gene>
    <name evidence="14" type="ORF">GJ744_012372</name>
</gene>
<keyword evidence="4 12" id="KW-0349">Heme</keyword>
<feature type="binding site" description="axial binding residue" evidence="12">
    <location>
        <position position="445"/>
    </location>
    <ligand>
        <name>heme</name>
        <dbReference type="ChEBI" id="CHEBI:30413"/>
    </ligand>
    <ligandPart>
        <name>Fe</name>
        <dbReference type="ChEBI" id="CHEBI:18248"/>
    </ligandPart>
</feature>
<name>A0A8H7E233_9EURO</name>
<keyword evidence="10 13" id="KW-0503">Monooxygenase</keyword>
<keyword evidence="11" id="KW-0472">Membrane</keyword>
<evidence type="ECO:0000313" key="15">
    <source>
        <dbReference type="Proteomes" id="UP000606974"/>
    </source>
</evidence>
<evidence type="ECO:0008006" key="16">
    <source>
        <dbReference type="Google" id="ProtNLM"/>
    </source>
</evidence>
<dbReference type="Gene3D" id="1.10.630.10">
    <property type="entry name" value="Cytochrome P450"/>
    <property type="match status" value="1"/>
</dbReference>
<dbReference type="InterPro" id="IPR002401">
    <property type="entry name" value="Cyt_P450_E_grp-I"/>
</dbReference>
<proteinExistence type="inferred from homology"/>
<evidence type="ECO:0000256" key="12">
    <source>
        <dbReference type="PIRSR" id="PIRSR602401-1"/>
    </source>
</evidence>
<evidence type="ECO:0000256" key="8">
    <source>
        <dbReference type="ARBA" id="ARBA00023002"/>
    </source>
</evidence>
<dbReference type="PROSITE" id="PS00086">
    <property type="entry name" value="CYTOCHROME_P450"/>
    <property type="match status" value="1"/>
</dbReference>
<dbReference type="Pfam" id="PF00067">
    <property type="entry name" value="p450"/>
    <property type="match status" value="1"/>
</dbReference>
<dbReference type="PANTHER" id="PTHR24305">
    <property type="entry name" value="CYTOCHROME P450"/>
    <property type="match status" value="1"/>
</dbReference>
<dbReference type="EMBL" id="JAACFV010000097">
    <property type="protein sequence ID" value="KAF7505930.1"/>
    <property type="molecule type" value="Genomic_DNA"/>
</dbReference>
<dbReference type="FunFam" id="1.10.630.10:FF:000069">
    <property type="entry name" value="Cytochrome P450, putative (Eurofung)"/>
    <property type="match status" value="1"/>
</dbReference>
<dbReference type="PANTHER" id="PTHR24305:SF157">
    <property type="entry name" value="N-ACETYLTRYPTOPHAN 6-HYDROXYLASE IVOC-RELATED"/>
    <property type="match status" value="1"/>
</dbReference>
<comment type="similarity">
    <text evidence="3 13">Belongs to the cytochrome P450 family.</text>
</comment>
<keyword evidence="8 13" id="KW-0560">Oxidoreductase</keyword>
<evidence type="ECO:0000256" key="3">
    <source>
        <dbReference type="ARBA" id="ARBA00010617"/>
    </source>
</evidence>
<dbReference type="GO" id="GO:0020037">
    <property type="term" value="F:heme binding"/>
    <property type="evidence" value="ECO:0007669"/>
    <property type="project" value="InterPro"/>
</dbReference>
<dbReference type="GO" id="GO:0016705">
    <property type="term" value="F:oxidoreductase activity, acting on paired donors, with incorporation or reduction of molecular oxygen"/>
    <property type="evidence" value="ECO:0007669"/>
    <property type="project" value="InterPro"/>
</dbReference>
<evidence type="ECO:0000256" key="13">
    <source>
        <dbReference type="RuleBase" id="RU000461"/>
    </source>
</evidence>
<dbReference type="PRINTS" id="PR00385">
    <property type="entry name" value="P450"/>
</dbReference>
<evidence type="ECO:0000256" key="7">
    <source>
        <dbReference type="ARBA" id="ARBA00022989"/>
    </source>
</evidence>
<evidence type="ECO:0000256" key="1">
    <source>
        <dbReference type="ARBA" id="ARBA00001971"/>
    </source>
</evidence>
<accession>A0A8H7E233</accession>
<protein>
    <recommendedName>
        <fullName evidence="16">Trichodiene oxygenase</fullName>
    </recommendedName>
</protein>
<dbReference type="CDD" id="cd11062">
    <property type="entry name" value="CYP58-like"/>
    <property type="match status" value="1"/>
</dbReference>
<organism evidence="14 15">
    <name type="scientific">Endocarpon pusillum</name>
    <dbReference type="NCBI Taxonomy" id="364733"/>
    <lineage>
        <taxon>Eukaryota</taxon>
        <taxon>Fungi</taxon>
        <taxon>Dikarya</taxon>
        <taxon>Ascomycota</taxon>
        <taxon>Pezizomycotina</taxon>
        <taxon>Eurotiomycetes</taxon>
        <taxon>Chaetothyriomycetidae</taxon>
        <taxon>Verrucariales</taxon>
        <taxon>Verrucariaceae</taxon>
        <taxon>Endocarpon</taxon>
    </lineage>
</organism>
<dbReference type="Proteomes" id="UP000606974">
    <property type="component" value="Unassembled WGS sequence"/>
</dbReference>
<evidence type="ECO:0000256" key="9">
    <source>
        <dbReference type="ARBA" id="ARBA00023004"/>
    </source>
</evidence>
<dbReference type="AlphaFoldDB" id="A0A8H7E233"/>
<keyword evidence="15" id="KW-1185">Reference proteome</keyword>
<evidence type="ECO:0000313" key="14">
    <source>
        <dbReference type="EMBL" id="KAF7505930.1"/>
    </source>
</evidence>
<dbReference type="PRINTS" id="PR00463">
    <property type="entry name" value="EP450I"/>
</dbReference>
<dbReference type="OrthoDB" id="3945418at2759"/>
<evidence type="ECO:0000256" key="5">
    <source>
        <dbReference type="ARBA" id="ARBA00022692"/>
    </source>
</evidence>
<dbReference type="GO" id="GO:0005506">
    <property type="term" value="F:iron ion binding"/>
    <property type="evidence" value="ECO:0007669"/>
    <property type="project" value="InterPro"/>
</dbReference>
<comment type="caution">
    <text evidence="14">The sequence shown here is derived from an EMBL/GenBank/DDBJ whole genome shotgun (WGS) entry which is preliminary data.</text>
</comment>
<evidence type="ECO:0000256" key="11">
    <source>
        <dbReference type="ARBA" id="ARBA00023136"/>
    </source>
</evidence>
<evidence type="ECO:0000256" key="6">
    <source>
        <dbReference type="ARBA" id="ARBA00022723"/>
    </source>
</evidence>
<evidence type="ECO:0000256" key="2">
    <source>
        <dbReference type="ARBA" id="ARBA00004167"/>
    </source>
</evidence>
<dbReference type="GO" id="GO:0004497">
    <property type="term" value="F:monooxygenase activity"/>
    <property type="evidence" value="ECO:0007669"/>
    <property type="project" value="UniProtKB-KW"/>
</dbReference>
<comment type="cofactor">
    <cofactor evidence="1 12">
        <name>heme</name>
        <dbReference type="ChEBI" id="CHEBI:30413"/>
    </cofactor>
</comment>
<evidence type="ECO:0000256" key="10">
    <source>
        <dbReference type="ARBA" id="ARBA00023033"/>
    </source>
</evidence>
<dbReference type="InterPro" id="IPR036396">
    <property type="entry name" value="Cyt_P450_sf"/>
</dbReference>
<dbReference type="InterPro" id="IPR001128">
    <property type="entry name" value="Cyt_P450"/>
</dbReference>
<evidence type="ECO:0000256" key="4">
    <source>
        <dbReference type="ARBA" id="ARBA00022617"/>
    </source>
</evidence>
<comment type="subcellular location">
    <subcellularLocation>
        <location evidence="2">Membrane</location>
        <topology evidence="2">Single-pass membrane protein</topology>
    </subcellularLocation>
</comment>
<dbReference type="InterPro" id="IPR017972">
    <property type="entry name" value="Cyt_P450_CS"/>
</dbReference>
<sequence>MDPKLLLLSSALALSYLISLAFHRLFLHPLAKFPGPRLAAITRYYEAYYDVWKGGMYIFKIKEMHDKYGPIVRISPYELHINDPDFHEKLYGHDGRFNKYDFAIKPFNNPFSMHTTADHNLHRIRRASLNPFFSKQKIVSLEPVLQGQIEKLSMRMEEFADSGKVMPLGYAYAAFTMDVVTEYAMEKSYGNLDHEDFNADLCDCAKGFGLVWHLGKHIPWFTQIYAMTPSWVIQKLLPKSASLKAFHDDCLVQITKVMSAAESGAINEKFHQTVFREILKSDVLPAQEKTVQCLRGQAQNIVIAGTESTAHTLRVITVHLCSNRPVLQRLRAEIGTLQPDPYTPAKLLQLEKLPYLTATCLEGLRLSSGLSARLTRISTDQIISYGDWEIMPGTPVSMTRIFMHEDETIFPDPAAFKPERWMVDAAERRRLERYLLPFSKGTRNCLGIHLAWAELYLCLAAVISRFDVELHGTTVEDVEFGSDQFIPGTKGKNGVNVLVRRVRDLD</sequence>
<keyword evidence="6 12" id="KW-0479">Metal-binding</keyword>
<reference evidence="14" key="1">
    <citation type="submission" date="2020-02" db="EMBL/GenBank/DDBJ databases">
        <authorList>
            <person name="Palmer J.M."/>
        </authorList>
    </citation>
    <scope>NUCLEOTIDE SEQUENCE</scope>
    <source>
        <strain evidence="14">EPUS1.4</strain>
        <tissue evidence="14">Thallus</tissue>
    </source>
</reference>
<keyword evidence="9 12" id="KW-0408">Iron</keyword>
<dbReference type="GO" id="GO:0016020">
    <property type="term" value="C:membrane"/>
    <property type="evidence" value="ECO:0007669"/>
    <property type="project" value="UniProtKB-SubCell"/>
</dbReference>
<keyword evidence="7" id="KW-1133">Transmembrane helix</keyword>
<dbReference type="InterPro" id="IPR050121">
    <property type="entry name" value="Cytochrome_P450_monoxygenase"/>
</dbReference>
<dbReference type="SUPFAM" id="SSF48264">
    <property type="entry name" value="Cytochrome P450"/>
    <property type="match status" value="1"/>
</dbReference>
<keyword evidence="5" id="KW-0812">Transmembrane</keyword>